<comment type="caution">
    <text evidence="1">The sequence shown here is derived from an EMBL/GenBank/DDBJ whole genome shotgun (WGS) entry which is preliminary data.</text>
</comment>
<accession>A0A8S9UQZ9</accession>
<evidence type="ECO:0000313" key="1">
    <source>
        <dbReference type="EMBL" id="KAF4143345.1"/>
    </source>
</evidence>
<dbReference type="Proteomes" id="UP000704712">
    <property type="component" value="Unassembled WGS sequence"/>
</dbReference>
<sequence length="232" mass="26899">MTYSDKFRWRTLALMHVYDVSSVNVTELFGPKQQTLCRWYALFLNKGIVSYVETHPTFYIEELREFVIKSYPTVTTATICRVLSFDLNLSRRVLSKVAREATPAEFEAYRSKLLHFFLICSDALISESGMSTKDMSYDTSTKSAVHGVLHFEDSSDEYANYTKDSVTSDHQYAYLLRVHGQQESRHLYLDEVASKLRYLADSITARSPQRRRYWWLLLVVLNKPGMKPASQS</sequence>
<gene>
    <name evidence="1" type="ORF">GN958_ATG07465</name>
</gene>
<evidence type="ECO:0000313" key="2">
    <source>
        <dbReference type="Proteomes" id="UP000704712"/>
    </source>
</evidence>
<organism evidence="1 2">
    <name type="scientific">Phytophthora infestans</name>
    <name type="common">Potato late blight agent</name>
    <name type="synonym">Botrytis infestans</name>
    <dbReference type="NCBI Taxonomy" id="4787"/>
    <lineage>
        <taxon>Eukaryota</taxon>
        <taxon>Sar</taxon>
        <taxon>Stramenopiles</taxon>
        <taxon>Oomycota</taxon>
        <taxon>Peronosporomycetes</taxon>
        <taxon>Peronosporales</taxon>
        <taxon>Peronosporaceae</taxon>
        <taxon>Phytophthora</taxon>
    </lineage>
</organism>
<dbReference type="AlphaFoldDB" id="A0A8S9UQZ9"/>
<name>A0A8S9UQZ9_PHYIN</name>
<dbReference type="EMBL" id="JAACNO010001027">
    <property type="protein sequence ID" value="KAF4143345.1"/>
    <property type="molecule type" value="Genomic_DNA"/>
</dbReference>
<protein>
    <submittedName>
        <fullName evidence="1">Uncharacterized protein</fullName>
    </submittedName>
</protein>
<proteinExistence type="predicted"/>
<reference evidence="1" key="1">
    <citation type="submission" date="2020-03" db="EMBL/GenBank/DDBJ databases">
        <title>Hybrid Assembly of Korean Phytophthora infestans isolates.</title>
        <authorList>
            <person name="Prokchorchik M."/>
            <person name="Lee Y."/>
            <person name="Seo J."/>
            <person name="Cho J.-H."/>
            <person name="Park Y.-E."/>
            <person name="Jang D.-C."/>
            <person name="Im J.-S."/>
            <person name="Choi J.-G."/>
            <person name="Park H.-J."/>
            <person name="Lee G.-B."/>
            <person name="Lee Y.-G."/>
            <person name="Hong S.-Y."/>
            <person name="Cho K."/>
            <person name="Sohn K.H."/>
        </authorList>
    </citation>
    <scope>NUCLEOTIDE SEQUENCE</scope>
    <source>
        <strain evidence="1">KR_2_A2</strain>
    </source>
</reference>